<keyword evidence="12" id="KW-1185">Reference proteome</keyword>
<protein>
    <recommendedName>
        <fullName evidence="2">histidine kinase</fullName>
        <ecNumber evidence="2">2.7.13.3</ecNumber>
    </recommendedName>
</protein>
<dbReference type="InterPro" id="IPR003594">
    <property type="entry name" value="HATPase_dom"/>
</dbReference>
<evidence type="ECO:0000256" key="1">
    <source>
        <dbReference type="ARBA" id="ARBA00000085"/>
    </source>
</evidence>
<dbReference type="Proteomes" id="UP001499924">
    <property type="component" value="Unassembled WGS sequence"/>
</dbReference>
<feature type="transmembrane region" description="Helical" evidence="9">
    <location>
        <begin position="139"/>
        <end position="158"/>
    </location>
</feature>
<feature type="transmembrane region" description="Helical" evidence="9">
    <location>
        <begin position="45"/>
        <end position="63"/>
    </location>
</feature>
<keyword evidence="6" id="KW-0418">Kinase</keyword>
<keyword evidence="7" id="KW-0067">ATP-binding</keyword>
<feature type="transmembrane region" description="Helical" evidence="9">
    <location>
        <begin position="104"/>
        <end position="127"/>
    </location>
</feature>
<dbReference type="RefSeq" id="WP_344690780.1">
    <property type="nucleotide sequence ID" value="NZ_BAAAVV010000014.1"/>
</dbReference>
<feature type="domain" description="Histidine kinase/HSP90-like ATPase" evidence="10">
    <location>
        <begin position="574"/>
        <end position="665"/>
    </location>
</feature>
<dbReference type="Gene3D" id="3.30.565.10">
    <property type="entry name" value="Histidine kinase-like ATPase, C-terminal domain"/>
    <property type="match status" value="1"/>
</dbReference>
<accession>A0ABP6PK31</accession>
<evidence type="ECO:0000313" key="11">
    <source>
        <dbReference type="EMBL" id="GAA3181432.1"/>
    </source>
</evidence>
<feature type="transmembrane region" description="Helical" evidence="9">
    <location>
        <begin position="190"/>
        <end position="212"/>
    </location>
</feature>
<organism evidence="11 12">
    <name type="scientific">Blastococcus jejuensis</name>
    <dbReference type="NCBI Taxonomy" id="351224"/>
    <lineage>
        <taxon>Bacteria</taxon>
        <taxon>Bacillati</taxon>
        <taxon>Actinomycetota</taxon>
        <taxon>Actinomycetes</taxon>
        <taxon>Geodermatophilales</taxon>
        <taxon>Geodermatophilaceae</taxon>
        <taxon>Blastococcus</taxon>
    </lineage>
</organism>
<evidence type="ECO:0000256" key="5">
    <source>
        <dbReference type="ARBA" id="ARBA00022741"/>
    </source>
</evidence>
<dbReference type="InterPro" id="IPR036890">
    <property type="entry name" value="HATPase_C_sf"/>
</dbReference>
<feature type="transmembrane region" description="Helical" evidence="9">
    <location>
        <begin position="284"/>
        <end position="308"/>
    </location>
</feature>
<dbReference type="CDD" id="cd16917">
    <property type="entry name" value="HATPase_UhpB-NarQ-NarX-like"/>
    <property type="match status" value="1"/>
</dbReference>
<feature type="transmembrane region" description="Helical" evidence="9">
    <location>
        <begin position="252"/>
        <end position="272"/>
    </location>
</feature>
<keyword evidence="4" id="KW-0808">Transferase</keyword>
<dbReference type="InterPro" id="IPR050482">
    <property type="entry name" value="Sensor_HK_TwoCompSys"/>
</dbReference>
<reference evidence="12" key="1">
    <citation type="journal article" date="2019" name="Int. J. Syst. Evol. Microbiol.">
        <title>The Global Catalogue of Microorganisms (GCM) 10K type strain sequencing project: providing services to taxonomists for standard genome sequencing and annotation.</title>
        <authorList>
            <consortium name="The Broad Institute Genomics Platform"/>
            <consortium name="The Broad Institute Genome Sequencing Center for Infectious Disease"/>
            <person name="Wu L."/>
            <person name="Ma J."/>
        </authorList>
    </citation>
    <scope>NUCLEOTIDE SEQUENCE [LARGE SCALE GENOMIC DNA]</scope>
    <source>
        <strain evidence="12">JCM 15614</strain>
    </source>
</reference>
<comment type="caution">
    <text evidence="11">The sequence shown here is derived from an EMBL/GenBank/DDBJ whole genome shotgun (WGS) entry which is preliminary data.</text>
</comment>
<evidence type="ECO:0000313" key="12">
    <source>
        <dbReference type="Proteomes" id="UP001499924"/>
    </source>
</evidence>
<dbReference type="Pfam" id="PF02518">
    <property type="entry name" value="HATPase_c"/>
    <property type="match status" value="1"/>
</dbReference>
<evidence type="ECO:0000256" key="6">
    <source>
        <dbReference type="ARBA" id="ARBA00022777"/>
    </source>
</evidence>
<dbReference type="InterPro" id="IPR011712">
    <property type="entry name" value="Sig_transdc_His_kin_sub3_dim/P"/>
</dbReference>
<keyword evidence="9" id="KW-1133">Transmembrane helix</keyword>
<keyword evidence="9" id="KW-0812">Transmembrane</keyword>
<proteinExistence type="predicted"/>
<dbReference type="EMBL" id="BAAAVV010000014">
    <property type="protein sequence ID" value="GAA3181432.1"/>
    <property type="molecule type" value="Genomic_DNA"/>
</dbReference>
<keyword evidence="8" id="KW-0902">Two-component regulatory system</keyword>
<dbReference type="SUPFAM" id="SSF55874">
    <property type="entry name" value="ATPase domain of HSP90 chaperone/DNA topoisomerase II/histidine kinase"/>
    <property type="match status" value="1"/>
</dbReference>
<dbReference type="PANTHER" id="PTHR24421:SF10">
    <property type="entry name" value="NITRATE_NITRITE SENSOR PROTEIN NARQ"/>
    <property type="match status" value="1"/>
</dbReference>
<evidence type="ECO:0000256" key="3">
    <source>
        <dbReference type="ARBA" id="ARBA00022553"/>
    </source>
</evidence>
<evidence type="ECO:0000259" key="10">
    <source>
        <dbReference type="SMART" id="SM00387"/>
    </source>
</evidence>
<evidence type="ECO:0000256" key="2">
    <source>
        <dbReference type="ARBA" id="ARBA00012438"/>
    </source>
</evidence>
<keyword evidence="9" id="KW-0472">Membrane</keyword>
<evidence type="ECO:0000256" key="7">
    <source>
        <dbReference type="ARBA" id="ARBA00022840"/>
    </source>
</evidence>
<evidence type="ECO:0000256" key="8">
    <source>
        <dbReference type="ARBA" id="ARBA00023012"/>
    </source>
</evidence>
<sequence>MQPSTVQPSSGRTTAVVATAAAAVALAAAAAAAWLALSGGGQPFPVKPVLLTAVWVVPGVLLVRARPALVLGWLVLGEALLFAAAAVSEQWVRQAVDGGADVAWAAWVTDRFSAFLAVGVWLVLVLLPDGRLPSRRWRPLVGAILAVQCLALAAFAAVRGPATGPDTALPEAARGVANPVGVLPPEVGSWLAGLDTVLLQVPLVLCLAAYVVRLRRAGPDERVRVVGVLLAASTFVLLVVVGHAWLPQVSDVLDVLAGALLAAELTATVLGRRPQVVAMLVRQAFVGTVLTAAVGGLAVLVAGLLGLLGQDLPVFGVAVVAGGAALAVHPLRNALARLVDRLLFGDLRDPYLALQRLAERTHRAPTADAVLEGLAGAVAASLRVPWACARAGGHTGEWGARPPAGDEVAADLVSGTTTVGTLAVAPGPGRRLHADEHRLLADLGRHGGVAVQAVLLTDALRSGRARLVLAREEERRRLRRDLHDDVGPTLAGMTMQLGTVRSLLHTDPAAAADRLARLQDAARDALDTVRRVAHGLRPPALDELGLTGALRQLADSLGLRARFPDAETGRLPAAVEVAAYRIGAEALHNVARHAGTDEVEVSVRTLDGDLVLRIRDAGTGTAPGRPAGVGTVAMKERVDELGGTLAVDSVPGGGTTVEARLPAQVGETEVLA</sequence>
<feature type="transmembrane region" description="Helical" evidence="9">
    <location>
        <begin position="224"/>
        <end position="246"/>
    </location>
</feature>
<name>A0ABP6PK31_9ACTN</name>
<feature type="transmembrane region" description="Helical" evidence="9">
    <location>
        <begin position="70"/>
        <end position="92"/>
    </location>
</feature>
<evidence type="ECO:0000256" key="4">
    <source>
        <dbReference type="ARBA" id="ARBA00022679"/>
    </source>
</evidence>
<dbReference type="Pfam" id="PF07730">
    <property type="entry name" value="HisKA_3"/>
    <property type="match status" value="1"/>
</dbReference>
<dbReference type="Gene3D" id="1.20.5.1930">
    <property type="match status" value="1"/>
</dbReference>
<dbReference type="PANTHER" id="PTHR24421">
    <property type="entry name" value="NITRATE/NITRITE SENSOR PROTEIN NARX-RELATED"/>
    <property type="match status" value="1"/>
</dbReference>
<dbReference type="EC" id="2.7.13.3" evidence="2"/>
<dbReference type="SMART" id="SM00387">
    <property type="entry name" value="HATPase_c"/>
    <property type="match status" value="1"/>
</dbReference>
<evidence type="ECO:0000256" key="9">
    <source>
        <dbReference type="SAM" id="Phobius"/>
    </source>
</evidence>
<gene>
    <name evidence="11" type="ORF">GCM10010531_39530</name>
</gene>
<comment type="catalytic activity">
    <reaction evidence="1">
        <text>ATP + protein L-histidine = ADP + protein N-phospho-L-histidine.</text>
        <dbReference type="EC" id="2.7.13.3"/>
    </reaction>
</comment>
<keyword evidence="3" id="KW-0597">Phosphoprotein</keyword>
<keyword evidence="5" id="KW-0547">Nucleotide-binding</keyword>